<reference evidence="7 8" key="1">
    <citation type="submission" date="2016-10" db="EMBL/GenBank/DDBJ databases">
        <authorList>
            <person name="de Groot N.N."/>
        </authorList>
    </citation>
    <scope>NUCLEOTIDE SEQUENCE [LARGE SCALE GENOMIC DNA]</scope>
    <source>
        <strain evidence="7 8">CGMCC 1.5058</strain>
    </source>
</reference>
<feature type="transmembrane region" description="Helical" evidence="6">
    <location>
        <begin position="92"/>
        <end position="113"/>
    </location>
</feature>
<dbReference type="Pfam" id="PF01940">
    <property type="entry name" value="DUF92"/>
    <property type="match status" value="1"/>
</dbReference>
<evidence type="ECO:0000256" key="1">
    <source>
        <dbReference type="ARBA" id="ARBA00004141"/>
    </source>
</evidence>
<accession>A0A1G8QQ90</accession>
<keyword evidence="5 6" id="KW-0472">Membrane</keyword>
<feature type="transmembrane region" description="Helical" evidence="6">
    <location>
        <begin position="6"/>
        <end position="25"/>
    </location>
</feature>
<feature type="transmembrane region" description="Helical" evidence="6">
    <location>
        <begin position="180"/>
        <end position="199"/>
    </location>
</feature>
<dbReference type="PANTHER" id="PTHR13353">
    <property type="entry name" value="TRANSMEMBRANE PROTEIN 19"/>
    <property type="match status" value="1"/>
</dbReference>
<dbReference type="AlphaFoldDB" id="A0A1G8QQ90"/>
<comment type="subcellular location">
    <subcellularLocation>
        <location evidence="1">Membrane</location>
        <topology evidence="1">Multi-pass membrane protein</topology>
    </subcellularLocation>
</comment>
<comment type="similarity">
    <text evidence="2">Belongs to the TMEM19 family.</text>
</comment>
<evidence type="ECO:0000256" key="5">
    <source>
        <dbReference type="ARBA" id="ARBA00023136"/>
    </source>
</evidence>
<evidence type="ECO:0000256" key="2">
    <source>
        <dbReference type="ARBA" id="ARBA00009012"/>
    </source>
</evidence>
<keyword evidence="3 6" id="KW-0812">Transmembrane</keyword>
<protein>
    <submittedName>
        <fullName evidence="7">TIGR00297 family protein</fullName>
    </submittedName>
</protein>
<feature type="transmembrane region" description="Helical" evidence="6">
    <location>
        <begin position="371"/>
        <end position="401"/>
    </location>
</feature>
<proteinExistence type="inferred from homology"/>
<keyword evidence="4 6" id="KW-1133">Transmembrane helix</keyword>
<dbReference type="Proteomes" id="UP000183255">
    <property type="component" value="Unassembled WGS sequence"/>
</dbReference>
<feature type="transmembrane region" description="Helical" evidence="6">
    <location>
        <begin position="220"/>
        <end position="244"/>
    </location>
</feature>
<feature type="transmembrane region" description="Helical" evidence="6">
    <location>
        <begin position="407"/>
        <end position="428"/>
    </location>
</feature>
<evidence type="ECO:0000256" key="6">
    <source>
        <dbReference type="SAM" id="Phobius"/>
    </source>
</evidence>
<dbReference type="GO" id="GO:0016020">
    <property type="term" value="C:membrane"/>
    <property type="evidence" value="ECO:0007669"/>
    <property type="project" value="UniProtKB-SubCell"/>
</dbReference>
<dbReference type="EMBL" id="FNDZ01000007">
    <property type="protein sequence ID" value="SDJ06846.1"/>
    <property type="molecule type" value="Genomic_DNA"/>
</dbReference>
<evidence type="ECO:0000313" key="8">
    <source>
        <dbReference type="Proteomes" id="UP000183255"/>
    </source>
</evidence>
<sequence length="480" mass="51971">MENIIGLTSSLGYIFFVIGIATVVAKKSQGASETSRKVVHILVGNWVFLTPLFTELWAVVLVPFTFIIINSLSLKYTLISAMERNDDSLGTVYYAVSLFFLSGLGFILGFRALPYIGVLTMAYGDGFAAITGKKWGKRKPFLFAPQKSLAGSLTVAVAAFLATFGSLLYFQEEFRPERSLLFILFIALLNGFFSAFMELTGKKGCDNLTLPIGSGLFSVLSMEFGTLQYFLYLAAALAILVYAFRKEAITPDGMVAALLTAVTLYTLGGFLLGSSLILFFILGTGVSKMKTKEKHEAEKTQEHTGARNWKQVLANSLPAVILSWIYFFTEEPIYLFLAFTVFSAAASDTFSSEIGMMSKGRVFHILTGKPLPMGVSGGVTLQGLVAGIVGSVLLSLPILLAFGAEEYLLGVLLGFFGTIIDSVLGASLQRKYEDVSGKLQDIPAHAMDLPKKGFRLVSNNAVNLLSLTLVAIVGYVVTTL</sequence>
<evidence type="ECO:0000313" key="7">
    <source>
        <dbReference type="EMBL" id="SDJ06846.1"/>
    </source>
</evidence>
<feature type="transmembrane region" description="Helical" evidence="6">
    <location>
        <begin position="461"/>
        <end position="478"/>
    </location>
</feature>
<dbReference type="InterPro" id="IPR002794">
    <property type="entry name" value="DUF92_TMEM19"/>
</dbReference>
<feature type="transmembrane region" description="Helical" evidence="6">
    <location>
        <begin position="148"/>
        <end position="168"/>
    </location>
</feature>
<dbReference type="PANTHER" id="PTHR13353:SF5">
    <property type="entry name" value="TRANSMEMBRANE PROTEIN 19"/>
    <property type="match status" value="1"/>
</dbReference>
<evidence type="ECO:0000256" key="4">
    <source>
        <dbReference type="ARBA" id="ARBA00022989"/>
    </source>
</evidence>
<feature type="transmembrane region" description="Helical" evidence="6">
    <location>
        <begin position="264"/>
        <end position="287"/>
    </location>
</feature>
<feature type="transmembrane region" description="Helical" evidence="6">
    <location>
        <begin position="46"/>
        <end position="72"/>
    </location>
</feature>
<dbReference type="RefSeq" id="WP_031576916.1">
    <property type="nucleotide sequence ID" value="NZ_FNDZ01000007.1"/>
</dbReference>
<gene>
    <name evidence="7" type="ORF">SAMN05421804_10730</name>
</gene>
<organism evidence="7 8">
    <name type="scientific">Proteiniclasticum ruminis</name>
    <dbReference type="NCBI Taxonomy" id="398199"/>
    <lineage>
        <taxon>Bacteria</taxon>
        <taxon>Bacillati</taxon>
        <taxon>Bacillota</taxon>
        <taxon>Clostridia</taxon>
        <taxon>Eubacteriales</taxon>
        <taxon>Clostridiaceae</taxon>
        <taxon>Proteiniclasticum</taxon>
    </lineage>
</organism>
<name>A0A1G8QQ90_9CLOT</name>
<evidence type="ECO:0000256" key="3">
    <source>
        <dbReference type="ARBA" id="ARBA00022692"/>
    </source>
</evidence>